<accession>A0A4Y7KZV7</accession>
<keyword evidence="2" id="KW-1185">Reference proteome</keyword>
<organism evidence="1 2">
    <name type="scientific">Papaver somniferum</name>
    <name type="common">Opium poppy</name>
    <dbReference type="NCBI Taxonomy" id="3469"/>
    <lineage>
        <taxon>Eukaryota</taxon>
        <taxon>Viridiplantae</taxon>
        <taxon>Streptophyta</taxon>
        <taxon>Embryophyta</taxon>
        <taxon>Tracheophyta</taxon>
        <taxon>Spermatophyta</taxon>
        <taxon>Magnoliopsida</taxon>
        <taxon>Ranunculales</taxon>
        <taxon>Papaveraceae</taxon>
        <taxon>Papaveroideae</taxon>
        <taxon>Papaver</taxon>
    </lineage>
</organism>
<dbReference type="Proteomes" id="UP000316621">
    <property type="component" value="Chromosome 9"/>
</dbReference>
<dbReference type="EMBL" id="CM010723">
    <property type="protein sequence ID" value="RZC78843.1"/>
    <property type="molecule type" value="Genomic_DNA"/>
</dbReference>
<sequence length="147" mass="16239">MECFRVKCEKMSNSIDLYFASQNPSVDSSYDINFLCNLFVGLTISGDDLSTGLVTHHSPLCVTESIKSYNCYPVTGINYYDDLALSQFIGECLSTVGSGQGQAKGQVNGWTGQLNGLVKLLKIEFIRDDASQLTMIWLLKMLIWSAS</sequence>
<gene>
    <name evidence="1" type="ORF">C5167_003043</name>
</gene>
<evidence type="ECO:0000313" key="2">
    <source>
        <dbReference type="Proteomes" id="UP000316621"/>
    </source>
</evidence>
<dbReference type="AlphaFoldDB" id="A0A4Y7KZV7"/>
<dbReference type="Gramene" id="RZC78843">
    <property type="protein sequence ID" value="RZC78843"/>
    <property type="gene ID" value="C5167_003043"/>
</dbReference>
<proteinExistence type="predicted"/>
<reference evidence="1 2" key="1">
    <citation type="journal article" date="2018" name="Science">
        <title>The opium poppy genome and morphinan production.</title>
        <authorList>
            <person name="Guo L."/>
            <person name="Winzer T."/>
            <person name="Yang X."/>
            <person name="Li Y."/>
            <person name="Ning Z."/>
            <person name="He Z."/>
            <person name="Teodor R."/>
            <person name="Lu Y."/>
            <person name="Bowser T.A."/>
            <person name="Graham I.A."/>
            <person name="Ye K."/>
        </authorList>
    </citation>
    <scope>NUCLEOTIDE SEQUENCE [LARGE SCALE GENOMIC DNA]</scope>
    <source>
        <strain evidence="2">cv. HN1</strain>
        <tissue evidence="1">Leaves</tissue>
    </source>
</reference>
<protein>
    <submittedName>
        <fullName evidence="1">Uncharacterized protein</fullName>
    </submittedName>
</protein>
<evidence type="ECO:0000313" key="1">
    <source>
        <dbReference type="EMBL" id="RZC78843.1"/>
    </source>
</evidence>
<name>A0A4Y7KZV7_PAPSO</name>